<name>A0A4R2NEX2_9BURK</name>
<dbReference type="EMBL" id="SLXH01000003">
    <property type="protein sequence ID" value="TCP19823.1"/>
    <property type="molecule type" value="Genomic_DNA"/>
</dbReference>
<dbReference type="Proteomes" id="UP000295182">
    <property type="component" value="Unassembled WGS sequence"/>
</dbReference>
<dbReference type="OrthoDB" id="9802794at2"/>
<evidence type="ECO:0000313" key="4">
    <source>
        <dbReference type="EMBL" id="TCP19823.1"/>
    </source>
</evidence>
<keyword evidence="1 4" id="KW-0808">Transferase</keyword>
<dbReference type="NCBIfam" id="TIGR00125">
    <property type="entry name" value="cyt_tran_rel"/>
    <property type="match status" value="1"/>
</dbReference>
<dbReference type="GO" id="GO:0016779">
    <property type="term" value="F:nucleotidyltransferase activity"/>
    <property type="evidence" value="ECO:0007669"/>
    <property type="project" value="UniProtKB-KW"/>
</dbReference>
<evidence type="ECO:0000313" key="5">
    <source>
        <dbReference type="Proteomes" id="UP000295182"/>
    </source>
</evidence>
<evidence type="ECO:0000256" key="2">
    <source>
        <dbReference type="ARBA" id="ARBA00022695"/>
    </source>
</evidence>
<accession>A0A4R2NEX2</accession>
<dbReference type="InterPro" id="IPR050385">
    <property type="entry name" value="Archaeal_FAD_synthase"/>
</dbReference>
<dbReference type="InterPro" id="IPR014729">
    <property type="entry name" value="Rossmann-like_a/b/a_fold"/>
</dbReference>
<gene>
    <name evidence="4" type="ORF">EV674_10353</name>
</gene>
<comment type="caution">
    <text evidence="4">The sequence shown here is derived from an EMBL/GenBank/DDBJ whole genome shotgun (WGS) entry which is preliminary data.</text>
</comment>
<dbReference type="Pfam" id="PF01467">
    <property type="entry name" value="CTP_transf_like"/>
    <property type="match status" value="1"/>
</dbReference>
<dbReference type="PANTHER" id="PTHR43793:SF1">
    <property type="entry name" value="FAD SYNTHASE"/>
    <property type="match status" value="1"/>
</dbReference>
<dbReference type="InterPro" id="IPR004821">
    <property type="entry name" value="Cyt_trans-like"/>
</dbReference>
<evidence type="ECO:0000256" key="1">
    <source>
        <dbReference type="ARBA" id="ARBA00022679"/>
    </source>
</evidence>
<keyword evidence="5" id="KW-1185">Reference proteome</keyword>
<reference evidence="4 5" key="1">
    <citation type="submission" date="2019-03" db="EMBL/GenBank/DDBJ databases">
        <title>Genomic Encyclopedia of Type Strains, Phase IV (KMG-IV): sequencing the most valuable type-strain genomes for metagenomic binning, comparative biology and taxonomic classification.</title>
        <authorList>
            <person name="Goeker M."/>
        </authorList>
    </citation>
    <scope>NUCLEOTIDE SEQUENCE [LARGE SCALE GENOMIC DNA]</scope>
    <source>
        <strain evidence="4 5">DSM 1837</strain>
    </source>
</reference>
<dbReference type="Gene3D" id="3.40.50.620">
    <property type="entry name" value="HUPs"/>
    <property type="match status" value="1"/>
</dbReference>
<organism evidence="4 5">
    <name type="scientific">Simplicispira metamorpha</name>
    <dbReference type="NCBI Taxonomy" id="80881"/>
    <lineage>
        <taxon>Bacteria</taxon>
        <taxon>Pseudomonadati</taxon>
        <taxon>Pseudomonadota</taxon>
        <taxon>Betaproteobacteria</taxon>
        <taxon>Burkholderiales</taxon>
        <taxon>Comamonadaceae</taxon>
        <taxon>Simplicispira</taxon>
    </lineage>
</organism>
<dbReference type="SUPFAM" id="SSF52374">
    <property type="entry name" value="Nucleotidylyl transferase"/>
    <property type="match status" value="1"/>
</dbReference>
<keyword evidence="2 4" id="KW-0548">Nucleotidyltransferase</keyword>
<sequence length="151" mass="16576">MSNGKRILATGVFDLFHVGHLRYLQYARQQGGHLTVAVTPDALCLARKGKQPIIHESQRLEMIQGLGWVDGVRYLPTSLELTQEAADWIGAWHIDQVVVGGDWEGSARWQRLGLALAERGIGVCFAQHTQGISSTEIVARIRQTAPAVLAP</sequence>
<protein>
    <submittedName>
        <fullName evidence="4">Glycerol-3-phosphate cytidylyltransferase</fullName>
    </submittedName>
</protein>
<dbReference type="RefSeq" id="WP_119013921.1">
    <property type="nucleotide sequence ID" value="NZ_QXNC01000024.1"/>
</dbReference>
<dbReference type="PANTHER" id="PTHR43793">
    <property type="entry name" value="FAD SYNTHASE"/>
    <property type="match status" value="1"/>
</dbReference>
<feature type="domain" description="Cytidyltransferase-like" evidence="3">
    <location>
        <begin position="8"/>
        <end position="140"/>
    </location>
</feature>
<dbReference type="AlphaFoldDB" id="A0A4R2NEX2"/>
<evidence type="ECO:0000259" key="3">
    <source>
        <dbReference type="Pfam" id="PF01467"/>
    </source>
</evidence>
<proteinExistence type="predicted"/>